<protein>
    <submittedName>
        <fullName evidence="1">Uncharacterized protein</fullName>
    </submittedName>
</protein>
<reference evidence="1 2" key="1">
    <citation type="journal article" date="2019" name="Nat. Med.">
        <title>A library of human gut bacterial isolates paired with longitudinal multiomics data enables mechanistic microbiome research.</title>
        <authorList>
            <person name="Poyet M."/>
            <person name="Groussin M."/>
            <person name="Gibbons S.M."/>
            <person name="Avila-Pacheco J."/>
            <person name="Jiang X."/>
            <person name="Kearney S.M."/>
            <person name="Perrotta A.R."/>
            <person name="Berdy B."/>
            <person name="Zhao S."/>
            <person name="Lieberman T.D."/>
            <person name="Swanson P.K."/>
            <person name="Smith M."/>
            <person name="Roesemann S."/>
            <person name="Alexander J.E."/>
            <person name="Rich S.A."/>
            <person name="Livny J."/>
            <person name="Vlamakis H."/>
            <person name="Clish C."/>
            <person name="Bullock K."/>
            <person name="Deik A."/>
            <person name="Scott J."/>
            <person name="Pierce K.A."/>
            <person name="Xavier R.J."/>
            <person name="Alm E.J."/>
        </authorList>
    </citation>
    <scope>NUCLEOTIDE SEQUENCE [LARGE SCALE GENOMIC DNA]</scope>
    <source>
        <strain evidence="1 2">BIOML-A198</strain>
    </source>
</reference>
<evidence type="ECO:0000313" key="1">
    <source>
        <dbReference type="EMBL" id="MTK21123.1"/>
    </source>
</evidence>
<comment type="caution">
    <text evidence="1">The sequence shown here is derived from an EMBL/GenBank/DDBJ whole genome shotgun (WGS) entry which is preliminary data.</text>
</comment>
<proteinExistence type="predicted"/>
<organism evidence="1 2">
    <name type="scientific">Turicibacter sanguinis</name>
    <dbReference type="NCBI Taxonomy" id="154288"/>
    <lineage>
        <taxon>Bacteria</taxon>
        <taxon>Bacillati</taxon>
        <taxon>Bacillota</taxon>
        <taxon>Erysipelotrichia</taxon>
        <taxon>Erysipelotrichales</taxon>
        <taxon>Turicibacteraceae</taxon>
        <taxon>Turicibacter</taxon>
    </lineage>
</organism>
<sequence>MNEQVISEIKTLIAPDISLTISVNEDLLANLETYFISNKKTFKEYKSTLVAIGLLSLYINCHQQINNTLSHQEISRFILLGDYFYSLYYHYCSLNAFHLVKYNLAQKLKQIELVTINQGLPSLTSEIIKFFNEEVPYDELIM</sequence>
<evidence type="ECO:0000313" key="2">
    <source>
        <dbReference type="Proteomes" id="UP000487649"/>
    </source>
</evidence>
<accession>A0A173S377</accession>
<name>A0A173S377_9FIRM</name>
<dbReference type="Proteomes" id="UP000487649">
    <property type="component" value="Unassembled WGS sequence"/>
</dbReference>
<dbReference type="EMBL" id="WMQE01000012">
    <property type="protein sequence ID" value="MTK21123.1"/>
    <property type="molecule type" value="Genomic_DNA"/>
</dbReference>
<gene>
    <name evidence="1" type="ORF">GMA92_06785</name>
</gene>
<dbReference type="AlphaFoldDB" id="A0A173S377"/>
<dbReference type="RefSeq" id="WP_039930679.1">
    <property type="nucleotide sequence ID" value="NZ_CABJBH010000014.1"/>
</dbReference>